<dbReference type="GO" id="GO:0016491">
    <property type="term" value="F:oxidoreductase activity"/>
    <property type="evidence" value="ECO:0007669"/>
    <property type="project" value="UniProtKB-KW"/>
</dbReference>
<dbReference type="InterPro" id="IPR050231">
    <property type="entry name" value="Iron_ascorbate_oxido_reductase"/>
</dbReference>
<dbReference type="PROSITE" id="PS51471">
    <property type="entry name" value="FE2OG_OXY"/>
    <property type="match status" value="1"/>
</dbReference>
<dbReference type="InterPro" id="IPR005123">
    <property type="entry name" value="Oxoglu/Fe-dep_dioxygenase_dom"/>
</dbReference>
<dbReference type="Proteomes" id="UP000654913">
    <property type="component" value="Chromosome 7"/>
</dbReference>
<keyword evidence="2" id="KW-0479">Metal-binding</keyword>
<dbReference type="SUPFAM" id="SSF51197">
    <property type="entry name" value="Clavaminate synthase-like"/>
    <property type="match status" value="1"/>
</dbReference>
<dbReference type="GO" id="GO:0046872">
    <property type="term" value="F:metal ion binding"/>
    <property type="evidence" value="ECO:0007669"/>
    <property type="project" value="UniProtKB-KW"/>
</dbReference>
<proteinExistence type="inferred from homology"/>
<dbReference type="OrthoDB" id="288590at2759"/>
<evidence type="ECO:0000313" key="4">
    <source>
        <dbReference type="EMBL" id="BCS29678.1"/>
    </source>
</evidence>
<feature type="domain" description="Fe2OG dioxygenase" evidence="3">
    <location>
        <begin position="182"/>
        <end position="287"/>
    </location>
</feature>
<comment type="similarity">
    <text evidence="1 2">Belongs to the iron/ascorbate-dependent oxidoreductase family.</text>
</comment>
<dbReference type="KEGG" id="apuu:APUU_71248S"/>
<organism evidence="4 5">
    <name type="scientific">Aspergillus puulaauensis</name>
    <dbReference type="NCBI Taxonomy" id="1220207"/>
    <lineage>
        <taxon>Eukaryota</taxon>
        <taxon>Fungi</taxon>
        <taxon>Dikarya</taxon>
        <taxon>Ascomycota</taxon>
        <taxon>Pezizomycotina</taxon>
        <taxon>Eurotiomycetes</taxon>
        <taxon>Eurotiomycetidae</taxon>
        <taxon>Eurotiales</taxon>
        <taxon>Aspergillaceae</taxon>
        <taxon>Aspergillus</taxon>
    </lineage>
</organism>
<evidence type="ECO:0000256" key="1">
    <source>
        <dbReference type="ARBA" id="ARBA00008056"/>
    </source>
</evidence>
<evidence type="ECO:0000313" key="5">
    <source>
        <dbReference type="Proteomes" id="UP000654913"/>
    </source>
</evidence>
<dbReference type="Pfam" id="PF14226">
    <property type="entry name" value="DIOX_N"/>
    <property type="match status" value="1"/>
</dbReference>
<dbReference type="EMBL" id="AP024449">
    <property type="protein sequence ID" value="BCS29678.1"/>
    <property type="molecule type" value="Genomic_DNA"/>
</dbReference>
<keyword evidence="5" id="KW-1185">Reference proteome</keyword>
<reference evidence="4" key="1">
    <citation type="submission" date="2021-01" db="EMBL/GenBank/DDBJ databases">
        <authorList>
            <consortium name="Aspergillus puulaauensis MK2 genome sequencing consortium"/>
            <person name="Kazuki M."/>
            <person name="Futagami T."/>
        </authorList>
    </citation>
    <scope>NUCLEOTIDE SEQUENCE</scope>
    <source>
        <strain evidence="4">MK2</strain>
    </source>
</reference>
<reference evidence="4" key="2">
    <citation type="submission" date="2021-02" db="EMBL/GenBank/DDBJ databases">
        <title>Aspergillus puulaauensis MK2 genome sequence.</title>
        <authorList>
            <person name="Futagami T."/>
            <person name="Mori K."/>
            <person name="Kadooka C."/>
            <person name="Tanaka T."/>
        </authorList>
    </citation>
    <scope>NUCLEOTIDE SEQUENCE</scope>
    <source>
        <strain evidence="4">MK2</strain>
    </source>
</reference>
<keyword evidence="2" id="KW-0560">Oxidoreductase</keyword>
<keyword evidence="2" id="KW-0408">Iron</keyword>
<evidence type="ECO:0000256" key="2">
    <source>
        <dbReference type="RuleBase" id="RU003682"/>
    </source>
</evidence>
<dbReference type="PANTHER" id="PTHR47990">
    <property type="entry name" value="2-OXOGLUTARATE (2OG) AND FE(II)-DEPENDENT OXYGENASE SUPERFAMILY PROTEIN-RELATED"/>
    <property type="match status" value="1"/>
</dbReference>
<dbReference type="GeneID" id="64979675"/>
<dbReference type="PRINTS" id="PR00682">
    <property type="entry name" value="IPNSYNTHASE"/>
</dbReference>
<accession>A0A7R8AU92</accession>
<gene>
    <name evidence="4" type="ORF">APUU_71248S</name>
</gene>
<dbReference type="InterPro" id="IPR026992">
    <property type="entry name" value="DIOX_N"/>
</dbReference>
<dbReference type="Pfam" id="PF03171">
    <property type="entry name" value="2OG-FeII_Oxy"/>
    <property type="match status" value="1"/>
</dbReference>
<sequence length="330" mass="37006">MPSFTIGKPPPILDFSAFYADDSHGKAKLVEQVRDCCLHNGFFQVTGHGLPLDLQKRALSCGRRFFLLPMQEKLKLDKKQNKYGRGYEAVRSYQAELGTDPDLKEDFSIGREIPKDHPSCLQGKLGCGPNLWPENIDNREEFQKTTMEYFNSVYRLAEDIVTVLSLSLGLDANHLDGLKNEPRVGVMKYQYYPQLPEGADLEVTRGFGAHTDFCPLAIILQDGIPGLQVLDEPTGEWVTIEPVPGAFVVNLGESFTELTNGQYKSSIHRVINNPDSDRLSVPFFFNGDPDYLLAPLPICQGSGDEAKTPPRTIQQLVLSRVQERYARVQK</sequence>
<name>A0A7R8AU92_9EURO</name>
<protein>
    <recommendedName>
        <fullName evidence="3">Fe2OG dioxygenase domain-containing protein</fullName>
    </recommendedName>
</protein>
<dbReference type="InterPro" id="IPR027443">
    <property type="entry name" value="IPNS-like_sf"/>
</dbReference>
<dbReference type="InterPro" id="IPR044861">
    <property type="entry name" value="IPNS-like_FE2OG_OXY"/>
</dbReference>
<dbReference type="GO" id="GO:0044283">
    <property type="term" value="P:small molecule biosynthetic process"/>
    <property type="evidence" value="ECO:0007669"/>
    <property type="project" value="UniProtKB-ARBA"/>
</dbReference>
<evidence type="ECO:0000259" key="3">
    <source>
        <dbReference type="PROSITE" id="PS51471"/>
    </source>
</evidence>
<dbReference type="Gene3D" id="2.60.120.330">
    <property type="entry name" value="B-lactam Antibiotic, Isopenicillin N Synthase, Chain"/>
    <property type="match status" value="1"/>
</dbReference>
<dbReference type="AlphaFoldDB" id="A0A7R8AU92"/>
<dbReference type="RefSeq" id="XP_041561864.1">
    <property type="nucleotide sequence ID" value="XM_041696210.1"/>
</dbReference>